<dbReference type="EMBL" id="ACKO02000011">
    <property type="protein sequence ID" value="EET44225.1"/>
    <property type="molecule type" value="Genomic_DNA"/>
</dbReference>
<proteinExistence type="predicted"/>
<name>C6M5Z7_NEISI</name>
<reference evidence="2" key="1">
    <citation type="submission" date="2009-07" db="EMBL/GenBank/DDBJ databases">
        <authorList>
            <person name="Weinstock G."/>
            <person name="Sodergren E."/>
            <person name="Clifton S."/>
            <person name="Fulton L."/>
            <person name="Fulton B."/>
            <person name="Courtney L."/>
            <person name="Fronick C."/>
            <person name="Harrison M."/>
            <person name="Strong C."/>
            <person name="Farmer C."/>
            <person name="Delahaunty K."/>
            <person name="Markovic C."/>
            <person name="Hall O."/>
            <person name="Minx P."/>
            <person name="Tomlinson C."/>
            <person name="Mitreva M."/>
            <person name="Nelson J."/>
            <person name="Hou S."/>
            <person name="Wollam A."/>
            <person name="Pepin K.H."/>
            <person name="Johnson M."/>
            <person name="Bhonagiri V."/>
            <person name="Nash W.E."/>
            <person name="Warren W."/>
            <person name="Chinwalla A."/>
            <person name="Mardis E.R."/>
            <person name="Wilson R.K."/>
        </authorList>
    </citation>
    <scope>NUCLEOTIDE SEQUENCE [LARGE SCALE GENOMIC DNA]</scope>
    <source>
        <strain evidence="2">ATCC 29256</strain>
    </source>
</reference>
<evidence type="ECO:0000313" key="2">
    <source>
        <dbReference type="EMBL" id="EET44225.1"/>
    </source>
</evidence>
<comment type="caution">
    <text evidence="2">The sequence shown here is derived from an EMBL/GenBank/DDBJ whole genome shotgun (WGS) entry which is preliminary data.</text>
</comment>
<evidence type="ECO:0000313" key="3">
    <source>
        <dbReference type="Proteomes" id="UP000005365"/>
    </source>
</evidence>
<dbReference type="STRING" id="490.A6J88_10010"/>
<feature type="chain" id="PRO_5002967146" evidence="1">
    <location>
        <begin position="21"/>
        <end position="186"/>
    </location>
</feature>
<sequence length="186" mass="21446">MYIKLFSALSILLFTVNCNAFSKAPDADGVVSIRMIDNTPCLYIDRPDLIGAYFINISNISQGDTRNSHSIFYKTTFEENYPNKEKCIMLDSSNFPGIKLEDKQIYAIDLHPDPNKNEQLRIEPNFTGFGDTICLKKDQNGHFRVQDYIRGECVDRVPNQSEQKSLKENKGSWFDRFIEWLKSLLS</sequence>
<dbReference type="Proteomes" id="UP000005365">
    <property type="component" value="Unassembled WGS sequence"/>
</dbReference>
<protein>
    <submittedName>
        <fullName evidence="2">Uncharacterized protein</fullName>
    </submittedName>
</protein>
<keyword evidence="3" id="KW-1185">Reference proteome</keyword>
<keyword evidence="1" id="KW-0732">Signal</keyword>
<organism evidence="2 3">
    <name type="scientific">Neisseria sicca ATCC 29256</name>
    <dbReference type="NCBI Taxonomy" id="547045"/>
    <lineage>
        <taxon>Bacteria</taxon>
        <taxon>Pseudomonadati</taxon>
        <taxon>Pseudomonadota</taxon>
        <taxon>Betaproteobacteria</taxon>
        <taxon>Neisseriales</taxon>
        <taxon>Neisseriaceae</taxon>
        <taxon>Neisseria</taxon>
    </lineage>
</organism>
<dbReference type="RefSeq" id="WP_003758780.1">
    <property type="nucleotide sequence ID" value="NZ_ACKO02000011.1"/>
</dbReference>
<feature type="signal peptide" evidence="1">
    <location>
        <begin position="1"/>
        <end position="20"/>
    </location>
</feature>
<gene>
    <name evidence="2" type="ORF">NEISICOT_01947</name>
</gene>
<evidence type="ECO:0000256" key="1">
    <source>
        <dbReference type="SAM" id="SignalP"/>
    </source>
</evidence>
<dbReference type="AlphaFoldDB" id="C6M5Z7"/>
<accession>C6M5Z7</accession>